<feature type="transmembrane region" description="Helical" evidence="11">
    <location>
        <begin position="159"/>
        <end position="182"/>
    </location>
</feature>
<feature type="transmembrane region" description="Helical" evidence="11">
    <location>
        <begin position="258"/>
        <end position="278"/>
    </location>
</feature>
<evidence type="ECO:0000256" key="9">
    <source>
        <dbReference type="ARBA" id="ARBA00023170"/>
    </source>
</evidence>
<comment type="function">
    <text evidence="1">Putative odorant or sperm cell receptor.</text>
</comment>
<dbReference type="FunFam" id="1.20.1070.10:FF:000009">
    <property type="entry name" value="Olfactory receptor"/>
    <property type="match status" value="1"/>
</dbReference>
<comment type="subcellular location">
    <subcellularLocation>
        <location evidence="2">Membrane</location>
        <topology evidence="2">Multi-pass membrane protein</topology>
    </subcellularLocation>
</comment>
<name>L8HQW5_9CETA</name>
<sequence>HYTYLLNSYLIIKLVSGGTDRGNQSSVFEFLLWGLSEQPEQQHRLFLLFLWMYLVTVAGNLLIILAIGTDTRLHTPMYFFLASLSCADILLTSTTVPKALVNIQTQNRSISYVECLTQLYFFLTFGDMDIFILATMVYDHFVVICHPLHYAMVMSRRCCIILVTACWTLTSLVAMTHTFLIFRLSFCSKKIIPNFFCDLGPLMKVSCSDTQVNERVLLFLGGAVILIPFGLILVSYIRVVSAILGVPSAQGRYKAFSTCGAHLAVVALFFGTVIRAYLCPSSSSSSSIEEDTAAAVMYTVVTPLLNPFIYSLRNKDMQGALGRLLRGKVSFSCGMNVFCNVH</sequence>
<proteinExistence type="predicted"/>
<accession>L8HQW5</accession>
<evidence type="ECO:0000256" key="11">
    <source>
        <dbReference type="SAM" id="Phobius"/>
    </source>
</evidence>
<dbReference type="AlphaFoldDB" id="L8HQW5"/>
<protein>
    <submittedName>
        <fullName evidence="13">Olfactory receptor 1P1</fullName>
    </submittedName>
</protein>
<keyword evidence="7" id="KW-0297">G-protein coupled receptor</keyword>
<dbReference type="GO" id="GO:0004930">
    <property type="term" value="F:G protein-coupled receptor activity"/>
    <property type="evidence" value="ECO:0007669"/>
    <property type="project" value="UniProtKB-KW"/>
</dbReference>
<keyword evidence="8 11" id="KW-0472">Membrane</keyword>
<dbReference type="GO" id="GO:0016020">
    <property type="term" value="C:membrane"/>
    <property type="evidence" value="ECO:0007669"/>
    <property type="project" value="UniProtKB-SubCell"/>
</dbReference>
<dbReference type="PANTHER" id="PTHR48001">
    <property type="entry name" value="OLFACTORY RECEPTOR"/>
    <property type="match status" value="1"/>
</dbReference>
<dbReference type="Pfam" id="PF13853">
    <property type="entry name" value="7tm_4"/>
    <property type="match status" value="1"/>
</dbReference>
<keyword evidence="5" id="KW-0552">Olfaction</keyword>
<evidence type="ECO:0000256" key="4">
    <source>
        <dbReference type="ARBA" id="ARBA00022692"/>
    </source>
</evidence>
<dbReference type="PRINTS" id="PR00245">
    <property type="entry name" value="OLFACTORYR"/>
</dbReference>
<dbReference type="EMBL" id="JH883548">
    <property type="protein sequence ID" value="ELR46276.1"/>
    <property type="molecule type" value="Genomic_DNA"/>
</dbReference>
<reference evidence="13 14" key="1">
    <citation type="journal article" date="2012" name="Nat. Genet.">
        <title>The yak genome and adaptation to life at high altitude.</title>
        <authorList>
            <person name="Qiu Q."/>
            <person name="Zhang G."/>
            <person name="Ma T."/>
            <person name="Qian W."/>
            <person name="Wang J."/>
            <person name="Ye Z."/>
            <person name="Cao C."/>
            <person name="Hu Q."/>
            <person name="Kim J."/>
            <person name="Larkin D.M."/>
            <person name="Auvil L."/>
            <person name="Capitanu B."/>
            <person name="Ma J."/>
            <person name="Lewin H.A."/>
            <person name="Qian X."/>
            <person name="Lang Y."/>
            <person name="Zhou R."/>
            <person name="Wang L."/>
            <person name="Wang K."/>
            <person name="Xia J."/>
            <person name="Liao S."/>
            <person name="Pan S."/>
            <person name="Lu X."/>
            <person name="Hou H."/>
            <person name="Wang Y."/>
            <person name="Zang X."/>
            <person name="Yin Y."/>
            <person name="Ma H."/>
            <person name="Zhang J."/>
            <person name="Wang Z."/>
            <person name="Zhang Y."/>
            <person name="Zhang D."/>
            <person name="Yonezawa T."/>
            <person name="Hasegawa M."/>
            <person name="Zhong Y."/>
            <person name="Liu W."/>
            <person name="Zhang Y."/>
            <person name="Huang Z."/>
            <person name="Zhang S."/>
            <person name="Long R."/>
            <person name="Yang H."/>
            <person name="Wang J."/>
            <person name="Lenstra J.A."/>
            <person name="Cooper D.N."/>
            <person name="Wu Y."/>
            <person name="Wang J."/>
            <person name="Shi P."/>
            <person name="Wang J."/>
            <person name="Liu J."/>
        </authorList>
    </citation>
    <scope>NUCLEOTIDE SEQUENCE [LARGE SCALE GENOMIC DNA]</scope>
    <source>
        <strain evidence="14">yakQH1</strain>
    </source>
</reference>
<evidence type="ECO:0000256" key="7">
    <source>
        <dbReference type="ARBA" id="ARBA00023040"/>
    </source>
</evidence>
<evidence type="ECO:0000256" key="3">
    <source>
        <dbReference type="ARBA" id="ARBA00022606"/>
    </source>
</evidence>
<organism evidence="13 14">
    <name type="scientific">Bos mutus</name>
    <name type="common">wild yak</name>
    <dbReference type="NCBI Taxonomy" id="72004"/>
    <lineage>
        <taxon>Eukaryota</taxon>
        <taxon>Metazoa</taxon>
        <taxon>Chordata</taxon>
        <taxon>Craniata</taxon>
        <taxon>Vertebrata</taxon>
        <taxon>Euteleostomi</taxon>
        <taxon>Mammalia</taxon>
        <taxon>Eutheria</taxon>
        <taxon>Laurasiatheria</taxon>
        <taxon>Artiodactyla</taxon>
        <taxon>Ruminantia</taxon>
        <taxon>Pecora</taxon>
        <taxon>Bovidae</taxon>
        <taxon>Bovinae</taxon>
        <taxon>Bos</taxon>
    </lineage>
</organism>
<dbReference type="GO" id="GO:0004984">
    <property type="term" value="F:olfactory receptor activity"/>
    <property type="evidence" value="ECO:0007669"/>
    <property type="project" value="InterPro"/>
</dbReference>
<dbReference type="STRING" id="72004.ENSBMUP00000024312"/>
<dbReference type="CDD" id="cd15918">
    <property type="entry name" value="7tmA_OR1_7-like"/>
    <property type="match status" value="1"/>
</dbReference>
<keyword evidence="10" id="KW-0807">Transducer</keyword>
<keyword evidence="6 11" id="KW-1133">Transmembrane helix</keyword>
<evidence type="ECO:0000259" key="12">
    <source>
        <dbReference type="PROSITE" id="PS50262"/>
    </source>
</evidence>
<keyword evidence="4 11" id="KW-0812">Transmembrane</keyword>
<feature type="transmembrane region" description="Helical" evidence="11">
    <location>
        <begin position="45"/>
        <end position="67"/>
    </location>
</feature>
<feature type="non-terminal residue" evidence="13">
    <location>
        <position position="342"/>
    </location>
</feature>
<evidence type="ECO:0000256" key="5">
    <source>
        <dbReference type="ARBA" id="ARBA00022725"/>
    </source>
</evidence>
<dbReference type="PROSITE" id="PS50262">
    <property type="entry name" value="G_PROTEIN_RECEP_F1_2"/>
    <property type="match status" value="1"/>
</dbReference>
<evidence type="ECO:0000256" key="10">
    <source>
        <dbReference type="ARBA" id="ARBA00023224"/>
    </source>
</evidence>
<evidence type="ECO:0000313" key="13">
    <source>
        <dbReference type="EMBL" id="ELR46276.1"/>
    </source>
</evidence>
<dbReference type="InterPro" id="IPR000725">
    <property type="entry name" value="Olfact_rcpt"/>
</dbReference>
<evidence type="ECO:0000256" key="8">
    <source>
        <dbReference type="ARBA" id="ARBA00023136"/>
    </source>
</evidence>
<evidence type="ECO:0000256" key="1">
    <source>
        <dbReference type="ARBA" id="ARBA00003929"/>
    </source>
</evidence>
<keyword evidence="3" id="KW-0716">Sensory transduction</keyword>
<feature type="transmembrane region" description="Helical" evidence="11">
    <location>
        <begin position="216"/>
        <end position="237"/>
    </location>
</feature>
<feature type="domain" description="G-protein coupled receptors family 1 profile" evidence="12">
    <location>
        <begin position="59"/>
        <end position="310"/>
    </location>
</feature>
<dbReference type="SUPFAM" id="SSF81321">
    <property type="entry name" value="Family A G protein-coupled receptor-like"/>
    <property type="match status" value="1"/>
</dbReference>
<evidence type="ECO:0000256" key="6">
    <source>
        <dbReference type="ARBA" id="ARBA00022989"/>
    </source>
</evidence>
<dbReference type="Proteomes" id="UP000011080">
    <property type="component" value="Unassembled WGS sequence"/>
</dbReference>
<evidence type="ECO:0000256" key="2">
    <source>
        <dbReference type="ARBA" id="ARBA00004141"/>
    </source>
</evidence>
<dbReference type="Gene3D" id="1.20.1070.10">
    <property type="entry name" value="Rhodopsin 7-helix transmembrane proteins"/>
    <property type="match status" value="1"/>
</dbReference>
<keyword evidence="9 13" id="KW-0675">Receptor</keyword>
<gene>
    <name evidence="13" type="ORF">M91_16003</name>
</gene>
<dbReference type="InterPro" id="IPR000276">
    <property type="entry name" value="GPCR_Rhodpsn"/>
</dbReference>
<feature type="non-terminal residue" evidence="13">
    <location>
        <position position="1"/>
    </location>
</feature>
<dbReference type="PRINTS" id="PR00237">
    <property type="entry name" value="GPCRRHODOPSN"/>
</dbReference>
<dbReference type="InterPro" id="IPR017452">
    <property type="entry name" value="GPCR_Rhodpsn_7TM"/>
</dbReference>
<evidence type="ECO:0000313" key="14">
    <source>
        <dbReference type="Proteomes" id="UP000011080"/>
    </source>
</evidence>